<evidence type="ECO:0000259" key="2">
    <source>
        <dbReference type="Pfam" id="PF05239"/>
    </source>
</evidence>
<comment type="caution">
    <text evidence="4">The sequence shown here is derived from an EMBL/GenBank/DDBJ whole genome shotgun (WGS) entry which is preliminary data.</text>
</comment>
<dbReference type="Proteomes" id="UP000237846">
    <property type="component" value="Unassembled WGS sequence"/>
</dbReference>
<dbReference type="InterPro" id="IPR027275">
    <property type="entry name" value="PRC-brl_dom"/>
</dbReference>
<evidence type="ECO:0000313" key="5">
    <source>
        <dbReference type="Proteomes" id="UP000237846"/>
    </source>
</evidence>
<dbReference type="EMBL" id="PVZC01000003">
    <property type="protein sequence ID" value="PRX99928.1"/>
    <property type="molecule type" value="Genomic_DNA"/>
</dbReference>
<dbReference type="SUPFAM" id="SSF50346">
    <property type="entry name" value="PRC-barrel domain"/>
    <property type="match status" value="1"/>
</dbReference>
<dbReference type="GO" id="GO:0019684">
    <property type="term" value="P:photosynthesis, light reaction"/>
    <property type="evidence" value="ECO:0007669"/>
    <property type="project" value="InterPro"/>
</dbReference>
<feature type="domain" description="DUF2382" evidence="3">
    <location>
        <begin position="171"/>
        <end position="280"/>
    </location>
</feature>
<proteinExistence type="predicted"/>
<keyword evidence="5" id="KW-1185">Reference proteome</keyword>
<evidence type="ECO:0000259" key="3">
    <source>
        <dbReference type="Pfam" id="PF09557"/>
    </source>
</evidence>
<feature type="compositionally biased region" description="Basic and acidic residues" evidence="1">
    <location>
        <begin position="166"/>
        <end position="176"/>
    </location>
</feature>
<feature type="region of interest" description="Disordered" evidence="1">
    <location>
        <begin position="102"/>
        <end position="176"/>
    </location>
</feature>
<dbReference type="InterPro" id="IPR014747">
    <property type="entry name" value="Bac_photo_RC_H_C"/>
</dbReference>
<dbReference type="InterPro" id="IPR019060">
    <property type="entry name" value="DUF2382"/>
</dbReference>
<organism evidence="4 5">
    <name type="scientific">Allonocardiopsis opalescens</name>
    <dbReference type="NCBI Taxonomy" id="1144618"/>
    <lineage>
        <taxon>Bacteria</taxon>
        <taxon>Bacillati</taxon>
        <taxon>Actinomycetota</taxon>
        <taxon>Actinomycetes</taxon>
        <taxon>Streptosporangiales</taxon>
        <taxon>Allonocardiopsis</taxon>
    </lineage>
</organism>
<feature type="region of interest" description="Disordered" evidence="1">
    <location>
        <begin position="72"/>
        <end position="91"/>
    </location>
</feature>
<dbReference type="Gene3D" id="3.90.50.10">
    <property type="entry name" value="Photosynthetic Reaction Center, subunit H, domain 2"/>
    <property type="match status" value="1"/>
</dbReference>
<feature type="domain" description="PRC-barrel" evidence="2">
    <location>
        <begin position="3"/>
        <end position="72"/>
    </location>
</feature>
<protein>
    <submittedName>
        <fullName evidence="4">PRC-barrel domain protein</fullName>
    </submittedName>
</protein>
<evidence type="ECO:0000313" key="4">
    <source>
        <dbReference type="EMBL" id="PRX99928.1"/>
    </source>
</evidence>
<accession>A0A2T0Q806</accession>
<dbReference type="PANTHER" id="PTHR38463">
    <property type="entry name" value="STRESS RESPONSE PROTEIN YSNF"/>
    <property type="match status" value="1"/>
</dbReference>
<dbReference type="RefSeq" id="WP_106244989.1">
    <property type="nucleotide sequence ID" value="NZ_PVZC01000003.1"/>
</dbReference>
<dbReference type="AlphaFoldDB" id="A0A2T0Q806"/>
<dbReference type="PANTHER" id="PTHR38463:SF1">
    <property type="entry name" value="STRESS RESPONSE PROTEIN YSNF"/>
    <property type="match status" value="1"/>
</dbReference>
<reference evidence="4 5" key="1">
    <citation type="submission" date="2018-03" db="EMBL/GenBank/DDBJ databases">
        <title>Genomic Encyclopedia of Archaeal and Bacterial Type Strains, Phase II (KMG-II): from individual species to whole genera.</title>
        <authorList>
            <person name="Goeker M."/>
        </authorList>
    </citation>
    <scope>NUCLEOTIDE SEQUENCE [LARGE SCALE GENOMIC DNA]</scope>
    <source>
        <strain evidence="4 5">DSM 45601</strain>
    </source>
</reference>
<sequence>MTMRARELLGHHLLDRDGSDVGRIKQVYFDDETQEPKWVTVHTGLLGMRESFVPLRQARMVDDKLQVPFDKQTIKDAPSVDADEHISPDEEAQVYRHYGLPRPRAAEPEGYTPPSDAGRPGMGSEQADRSGPMAAGSDGTADMDARAGTAEPGGEAAAMPSGTDMVEDRGLTRSEERMRIGMETQRTGRVRLRRFVDTEEVERTVPVHRQEVHVRREPIGEDERPGDAVISEGEEEVITYRDHPVVMTETVPVERVTLETEDVVDEETVRGRLRKERIEVEEDDGPDRPA</sequence>
<dbReference type="InterPro" id="IPR052967">
    <property type="entry name" value="Stress_Response_Assoc"/>
</dbReference>
<dbReference type="OrthoDB" id="3712018at2"/>
<dbReference type="Pfam" id="PF09557">
    <property type="entry name" value="DUF2382"/>
    <property type="match status" value="1"/>
</dbReference>
<dbReference type="Pfam" id="PF05239">
    <property type="entry name" value="PRC"/>
    <property type="match status" value="1"/>
</dbReference>
<feature type="compositionally biased region" description="Low complexity" evidence="1">
    <location>
        <begin position="146"/>
        <end position="158"/>
    </location>
</feature>
<name>A0A2T0Q806_9ACTN</name>
<dbReference type="GO" id="GO:0030077">
    <property type="term" value="C:plasma membrane light-harvesting complex"/>
    <property type="evidence" value="ECO:0007669"/>
    <property type="project" value="InterPro"/>
</dbReference>
<gene>
    <name evidence="4" type="ORF">CLV72_103535</name>
</gene>
<dbReference type="InterPro" id="IPR011033">
    <property type="entry name" value="PRC_barrel-like_sf"/>
</dbReference>
<evidence type="ECO:0000256" key="1">
    <source>
        <dbReference type="SAM" id="MobiDB-lite"/>
    </source>
</evidence>